<gene>
    <name evidence="2" type="ORF">LSAT_V11C400224190</name>
</gene>
<dbReference type="Proteomes" id="UP000235145">
    <property type="component" value="Unassembled WGS sequence"/>
</dbReference>
<evidence type="ECO:0000313" key="3">
    <source>
        <dbReference type="Proteomes" id="UP000235145"/>
    </source>
</evidence>
<protein>
    <recommendedName>
        <fullName evidence="1">DDX21/DDX50 dimerisation domain-containing protein</fullName>
    </recommendedName>
</protein>
<keyword evidence="3" id="KW-1185">Reference proteome</keyword>
<dbReference type="AlphaFoldDB" id="A0A9R1VRG8"/>
<evidence type="ECO:0000259" key="1">
    <source>
        <dbReference type="Pfam" id="PF26142"/>
    </source>
</evidence>
<reference evidence="2 3" key="1">
    <citation type="journal article" date="2017" name="Nat. Commun.">
        <title>Genome assembly with in vitro proximity ligation data and whole-genome triplication in lettuce.</title>
        <authorList>
            <person name="Reyes-Chin-Wo S."/>
            <person name="Wang Z."/>
            <person name="Yang X."/>
            <person name="Kozik A."/>
            <person name="Arikit S."/>
            <person name="Song C."/>
            <person name="Xia L."/>
            <person name="Froenicke L."/>
            <person name="Lavelle D.O."/>
            <person name="Truco M.J."/>
            <person name="Xia R."/>
            <person name="Zhu S."/>
            <person name="Xu C."/>
            <person name="Xu H."/>
            <person name="Xu X."/>
            <person name="Cox K."/>
            <person name="Korf I."/>
            <person name="Meyers B.C."/>
            <person name="Michelmore R.W."/>
        </authorList>
    </citation>
    <scope>NUCLEOTIDE SEQUENCE [LARGE SCALE GENOMIC DNA]</scope>
    <source>
        <strain evidence="3">cv. Salinas</strain>
        <tissue evidence="2">Seedlings</tissue>
    </source>
</reference>
<sequence>MKNLWNDPTDSVIPVFKSAAEELLNNSGLTQVELLAKSLSKSIGYTEIKHMSLLSSMENHVTLHLEAAADARALKEAKDKLEK</sequence>
<evidence type="ECO:0000313" key="2">
    <source>
        <dbReference type="EMBL" id="KAJ0209550.1"/>
    </source>
</evidence>
<organism evidence="2 3">
    <name type="scientific">Lactuca sativa</name>
    <name type="common">Garden lettuce</name>
    <dbReference type="NCBI Taxonomy" id="4236"/>
    <lineage>
        <taxon>Eukaryota</taxon>
        <taxon>Viridiplantae</taxon>
        <taxon>Streptophyta</taxon>
        <taxon>Embryophyta</taxon>
        <taxon>Tracheophyta</taxon>
        <taxon>Spermatophyta</taxon>
        <taxon>Magnoliopsida</taxon>
        <taxon>eudicotyledons</taxon>
        <taxon>Gunneridae</taxon>
        <taxon>Pentapetalae</taxon>
        <taxon>asterids</taxon>
        <taxon>campanulids</taxon>
        <taxon>Asterales</taxon>
        <taxon>Asteraceae</taxon>
        <taxon>Cichorioideae</taxon>
        <taxon>Cichorieae</taxon>
        <taxon>Lactucinae</taxon>
        <taxon>Lactuca</taxon>
    </lineage>
</organism>
<feature type="domain" description="DDX21/DDX50 dimerisation" evidence="1">
    <location>
        <begin position="10"/>
        <end position="40"/>
    </location>
</feature>
<dbReference type="EMBL" id="NBSK02000004">
    <property type="protein sequence ID" value="KAJ0209550.1"/>
    <property type="molecule type" value="Genomic_DNA"/>
</dbReference>
<dbReference type="InterPro" id="IPR059027">
    <property type="entry name" value="DD_DDX21-DDX50"/>
</dbReference>
<name>A0A9R1VRG8_LACSA</name>
<proteinExistence type="predicted"/>
<accession>A0A9R1VRG8</accession>
<dbReference type="Pfam" id="PF26142">
    <property type="entry name" value="DD_DDX21-DDX50"/>
    <property type="match status" value="1"/>
</dbReference>
<comment type="caution">
    <text evidence="2">The sequence shown here is derived from an EMBL/GenBank/DDBJ whole genome shotgun (WGS) entry which is preliminary data.</text>
</comment>